<keyword evidence="3" id="KW-1185">Reference proteome</keyword>
<evidence type="ECO:0000256" key="1">
    <source>
        <dbReference type="SAM" id="MobiDB-lite"/>
    </source>
</evidence>
<dbReference type="RefSeq" id="WP_331217369.1">
    <property type="nucleotide sequence ID" value="NZ_JAZGQK010000027.1"/>
</dbReference>
<dbReference type="EMBL" id="JAZGQK010000027">
    <property type="protein sequence ID" value="MEE6262386.1"/>
    <property type="molecule type" value="Genomic_DNA"/>
</dbReference>
<protein>
    <submittedName>
        <fullName evidence="2">Pentapeptide repeat-containing protein</fullName>
    </submittedName>
</protein>
<feature type="compositionally biased region" description="Low complexity" evidence="1">
    <location>
        <begin position="251"/>
        <end position="286"/>
    </location>
</feature>
<dbReference type="InterPro" id="IPR051082">
    <property type="entry name" value="Pentapeptide-BTB/POZ_domain"/>
</dbReference>
<gene>
    <name evidence="2" type="ORF">V1633_28275</name>
</gene>
<dbReference type="PANTHER" id="PTHR14136">
    <property type="entry name" value="BTB_POZ DOMAIN-CONTAINING PROTEIN KCTD9"/>
    <property type="match status" value="1"/>
</dbReference>
<dbReference type="InterPro" id="IPR001646">
    <property type="entry name" value="5peptide_repeat"/>
</dbReference>
<name>A0ABU7S1D4_9ACTN</name>
<comment type="caution">
    <text evidence="2">The sequence shown here is derived from an EMBL/GenBank/DDBJ whole genome shotgun (WGS) entry which is preliminary data.</text>
</comment>
<proteinExistence type="predicted"/>
<dbReference type="Gene3D" id="2.160.20.80">
    <property type="entry name" value="E3 ubiquitin-protein ligase SopA"/>
    <property type="match status" value="1"/>
</dbReference>
<accession>A0ABU7S1D4</accession>
<dbReference type="SUPFAM" id="SSF141571">
    <property type="entry name" value="Pentapeptide repeat-like"/>
    <property type="match status" value="1"/>
</dbReference>
<organism evidence="2 3">
    <name type="scientific">Plantactinospora sonchi</name>
    <dbReference type="NCBI Taxonomy" id="1544735"/>
    <lineage>
        <taxon>Bacteria</taxon>
        <taxon>Bacillati</taxon>
        <taxon>Actinomycetota</taxon>
        <taxon>Actinomycetes</taxon>
        <taxon>Micromonosporales</taxon>
        <taxon>Micromonosporaceae</taxon>
        <taxon>Plantactinospora</taxon>
    </lineage>
</organism>
<sequence>MCCVVPAFAASADFAIDKPAGHACPNLGDDFRCGIHTQLRDRGFAGCTVFDCFGAGQQVTQVTFGGRTWRDEPALAGPMFAVFPVMRHLHELLYYLTEALALTEASAPQPGDSLADDLGVARDRTVALTRSGPEALVALDVDDHRRYVNTLLVRTSDLVRGGASGADRRGADLIGADLRRVDLRGANLRGAYLIGVDLRGANLHLADLTGADLRGADLRGANLTGSIFLVQSQLDAARGDAGTALPPGLTHPAHWAAAGAASSAGPDPARRGTASRARGGNPVRHGGAARKRRHR</sequence>
<evidence type="ECO:0000313" key="2">
    <source>
        <dbReference type="EMBL" id="MEE6262386.1"/>
    </source>
</evidence>
<reference evidence="2 3" key="1">
    <citation type="submission" date="2024-01" db="EMBL/GenBank/DDBJ databases">
        <title>Genome insights into Plantactinospora sonchi sp. nov.</title>
        <authorList>
            <person name="Wang L."/>
        </authorList>
    </citation>
    <scope>NUCLEOTIDE SEQUENCE [LARGE SCALE GENOMIC DNA]</scope>
    <source>
        <strain evidence="2 3">NEAU-QY2</strain>
    </source>
</reference>
<dbReference type="Proteomes" id="UP001332243">
    <property type="component" value="Unassembled WGS sequence"/>
</dbReference>
<dbReference type="PANTHER" id="PTHR14136:SF17">
    <property type="entry name" value="BTB_POZ DOMAIN-CONTAINING PROTEIN KCTD9"/>
    <property type="match status" value="1"/>
</dbReference>
<dbReference type="Pfam" id="PF00805">
    <property type="entry name" value="Pentapeptide"/>
    <property type="match status" value="1"/>
</dbReference>
<feature type="region of interest" description="Disordered" evidence="1">
    <location>
        <begin position="241"/>
        <end position="295"/>
    </location>
</feature>
<evidence type="ECO:0000313" key="3">
    <source>
        <dbReference type="Proteomes" id="UP001332243"/>
    </source>
</evidence>